<comment type="caution">
    <text evidence="1">The sequence shown here is derived from an EMBL/GenBank/DDBJ whole genome shotgun (WGS) entry which is preliminary data.</text>
</comment>
<name>F7NDR7_9FIRM</name>
<dbReference type="AlphaFoldDB" id="F7NDR7"/>
<proteinExistence type="predicted"/>
<accession>F7NDR7</accession>
<evidence type="ECO:0000313" key="2">
    <source>
        <dbReference type="Proteomes" id="UP000003240"/>
    </source>
</evidence>
<sequence length="96" mass="10845">MTEQFSHLLQRIADGECLNGTYRRQAVSGDGAIRFDETVVRTYGGTLYTTTDPKENDRFFKLVDYQGCGVNSCYSQADHCNLYESTGTWQSMSLSH</sequence>
<evidence type="ECO:0000313" key="1">
    <source>
        <dbReference type="EMBL" id="EGO65836.1"/>
    </source>
</evidence>
<gene>
    <name evidence="1" type="ORF">ALO_00870</name>
</gene>
<dbReference type="EMBL" id="AFGF01000010">
    <property type="protein sequence ID" value="EGO65836.1"/>
    <property type="molecule type" value="Genomic_DNA"/>
</dbReference>
<keyword evidence="2" id="KW-1185">Reference proteome</keyword>
<organism evidence="1 2">
    <name type="scientific">Acetonema longum DSM 6540</name>
    <dbReference type="NCBI Taxonomy" id="1009370"/>
    <lineage>
        <taxon>Bacteria</taxon>
        <taxon>Bacillati</taxon>
        <taxon>Bacillota</taxon>
        <taxon>Negativicutes</taxon>
        <taxon>Acetonemataceae</taxon>
        <taxon>Acetonema</taxon>
    </lineage>
</organism>
<dbReference type="RefSeq" id="WP_004091783.1">
    <property type="nucleotide sequence ID" value="NZ_AFGF01000010.1"/>
</dbReference>
<protein>
    <submittedName>
        <fullName evidence="1">Uncharacterized protein</fullName>
    </submittedName>
</protein>
<dbReference type="Proteomes" id="UP000003240">
    <property type="component" value="Unassembled WGS sequence"/>
</dbReference>
<reference evidence="1 2" key="1">
    <citation type="journal article" date="2011" name="EMBO J.">
        <title>Structural diversity of bacterial flagellar motors.</title>
        <authorList>
            <person name="Chen S."/>
            <person name="Beeby M."/>
            <person name="Murphy G.E."/>
            <person name="Leadbetter J.R."/>
            <person name="Hendrixson D.R."/>
            <person name="Briegel A."/>
            <person name="Li Z."/>
            <person name="Shi J."/>
            <person name="Tocheva E.I."/>
            <person name="Muller A."/>
            <person name="Dobro M.J."/>
            <person name="Jensen G.J."/>
        </authorList>
    </citation>
    <scope>NUCLEOTIDE SEQUENCE [LARGE SCALE GENOMIC DNA]</scope>
    <source>
        <strain evidence="1 2">DSM 6540</strain>
    </source>
</reference>